<dbReference type="AlphaFoldDB" id="A0A4U1C9Y8"/>
<feature type="domain" description="DUF5672" evidence="1">
    <location>
        <begin position="56"/>
        <end position="245"/>
    </location>
</feature>
<dbReference type="EMBL" id="SWBO01000001">
    <property type="protein sequence ID" value="TKC03263.1"/>
    <property type="molecule type" value="Genomic_DNA"/>
</dbReference>
<dbReference type="RefSeq" id="WP_136873701.1">
    <property type="nucleotide sequence ID" value="NZ_SWBO01000001.1"/>
</dbReference>
<gene>
    <name evidence="2" type="ORF">FA045_01450</name>
</gene>
<keyword evidence="3" id="KW-1185">Reference proteome</keyword>
<dbReference type="Pfam" id="PF18922">
    <property type="entry name" value="DUF5672"/>
    <property type="match status" value="1"/>
</dbReference>
<reference evidence="2 3" key="1">
    <citation type="submission" date="2019-04" db="EMBL/GenBank/DDBJ databases">
        <title>Pedobacter sp. AR-2-6 sp. nov., isolated from Arctic soil.</title>
        <authorList>
            <person name="Dahal R.H."/>
            <person name="Kim D.-U."/>
        </authorList>
    </citation>
    <scope>NUCLEOTIDE SEQUENCE [LARGE SCALE GENOMIC DNA]</scope>
    <source>
        <strain evidence="2 3">AR-2-6</strain>
    </source>
</reference>
<evidence type="ECO:0000259" key="1">
    <source>
        <dbReference type="Pfam" id="PF18922"/>
    </source>
</evidence>
<organism evidence="2 3">
    <name type="scientific">Pedobacter cryotolerans</name>
    <dbReference type="NCBI Taxonomy" id="2571270"/>
    <lineage>
        <taxon>Bacteria</taxon>
        <taxon>Pseudomonadati</taxon>
        <taxon>Bacteroidota</taxon>
        <taxon>Sphingobacteriia</taxon>
        <taxon>Sphingobacteriales</taxon>
        <taxon>Sphingobacteriaceae</taxon>
        <taxon>Pedobacter</taxon>
    </lineage>
</organism>
<name>A0A4U1C9Y8_9SPHI</name>
<dbReference type="Proteomes" id="UP000310477">
    <property type="component" value="Unassembled WGS sequence"/>
</dbReference>
<sequence>MNNVIIVPLYKNELNQFEHISLKQCFKIFIGRKIIAIKPKSLNLSNITKEYTFNDVVSFDDEFFIDINGYNKLMLSAIFYEQFLAYHYMLIYQTDAFVFTDQLDFWANSGYDYIGAPWLRPLKNNNIFNRYIFDIKCYIYTKFNVKKNGLPKGKQLYNKVGNGGFSLRNISKFHEICIVKRELAERYINLNNPSFNEDIFWSIEVNRKRLNLKIPNLRLGIKFAFENYPAYALRLNNGELPFGCHAWEKNLAFWMSFLKNEGYNV</sequence>
<comment type="caution">
    <text evidence="2">The sequence shown here is derived from an EMBL/GenBank/DDBJ whole genome shotgun (WGS) entry which is preliminary data.</text>
</comment>
<protein>
    <recommendedName>
        <fullName evidence="1">DUF5672 domain-containing protein</fullName>
    </recommendedName>
</protein>
<accession>A0A4U1C9Y8</accession>
<evidence type="ECO:0000313" key="2">
    <source>
        <dbReference type="EMBL" id="TKC03263.1"/>
    </source>
</evidence>
<dbReference type="InterPro" id="IPR043729">
    <property type="entry name" value="DUF5672"/>
</dbReference>
<proteinExistence type="predicted"/>
<evidence type="ECO:0000313" key="3">
    <source>
        <dbReference type="Proteomes" id="UP000310477"/>
    </source>
</evidence>
<dbReference type="OrthoDB" id="7391526at2"/>